<keyword evidence="2" id="KW-1185">Reference proteome</keyword>
<name>A0A2T1LQQ7_9CHRO</name>
<dbReference type="OrthoDB" id="9813772at2"/>
<protein>
    <submittedName>
        <fullName evidence="1">Uncharacterized protein</fullName>
    </submittedName>
</protein>
<accession>A0A2T1LQQ7</accession>
<evidence type="ECO:0000313" key="2">
    <source>
        <dbReference type="Proteomes" id="UP000239001"/>
    </source>
</evidence>
<gene>
    <name evidence="1" type="ORF">C7H19_24300</name>
</gene>
<sequence length="61" mass="6936">MSPNLLKFYHGTDVYSALDILNNGLNAQRLLALQKQPVQLGAFAFLNRRDTLNIERRGTTF</sequence>
<comment type="caution">
    <text evidence="1">The sequence shown here is derived from an EMBL/GenBank/DDBJ whole genome shotgun (WGS) entry which is preliminary data.</text>
</comment>
<evidence type="ECO:0000313" key="1">
    <source>
        <dbReference type="EMBL" id="PSF29444.1"/>
    </source>
</evidence>
<reference evidence="1 2" key="2">
    <citation type="submission" date="2018-03" db="EMBL/GenBank/DDBJ databases">
        <authorList>
            <person name="Keele B.F."/>
        </authorList>
    </citation>
    <scope>NUCLEOTIDE SEQUENCE [LARGE SCALE GENOMIC DNA]</scope>
    <source>
        <strain evidence="1 2">CCALA 016</strain>
    </source>
</reference>
<dbReference type="RefSeq" id="WP_106459491.1">
    <property type="nucleotide sequence ID" value="NZ_PXOH01000064.1"/>
</dbReference>
<dbReference type="Proteomes" id="UP000239001">
    <property type="component" value="Unassembled WGS sequence"/>
</dbReference>
<organism evidence="1 2">
    <name type="scientific">Aphanothece hegewaldii CCALA 016</name>
    <dbReference type="NCBI Taxonomy" id="2107694"/>
    <lineage>
        <taxon>Bacteria</taxon>
        <taxon>Bacillati</taxon>
        <taxon>Cyanobacteriota</taxon>
        <taxon>Cyanophyceae</taxon>
        <taxon>Oscillatoriophycideae</taxon>
        <taxon>Chroococcales</taxon>
        <taxon>Aphanothecaceae</taxon>
        <taxon>Aphanothece</taxon>
    </lineage>
</organism>
<reference evidence="1 2" key="1">
    <citation type="submission" date="2018-03" db="EMBL/GenBank/DDBJ databases">
        <title>The ancient ancestry and fast evolution of plastids.</title>
        <authorList>
            <person name="Moore K.R."/>
            <person name="Magnabosco C."/>
            <person name="Momper L."/>
            <person name="Gold D.A."/>
            <person name="Bosak T."/>
            <person name="Fournier G.P."/>
        </authorList>
    </citation>
    <scope>NUCLEOTIDE SEQUENCE [LARGE SCALE GENOMIC DNA]</scope>
    <source>
        <strain evidence="1 2">CCALA 016</strain>
    </source>
</reference>
<dbReference type="AlphaFoldDB" id="A0A2T1LQQ7"/>
<dbReference type="EMBL" id="PXOH01000064">
    <property type="protein sequence ID" value="PSF29444.1"/>
    <property type="molecule type" value="Genomic_DNA"/>
</dbReference>
<proteinExistence type="predicted"/>